<dbReference type="Proteomes" id="UP001185984">
    <property type="component" value="Unassembled WGS sequence"/>
</dbReference>
<gene>
    <name evidence="8" type="ORF">O0R41_18170</name>
</gene>
<accession>A0ABU4A1C0</accession>
<feature type="transmembrane region" description="Helical" evidence="6">
    <location>
        <begin position="50"/>
        <end position="71"/>
    </location>
</feature>
<keyword evidence="9" id="KW-1185">Reference proteome</keyword>
<organism evidence="8 9">
    <name type="scientific">Sphingobium naphthae</name>
    <dbReference type="NCBI Taxonomy" id="1886786"/>
    <lineage>
        <taxon>Bacteria</taxon>
        <taxon>Pseudomonadati</taxon>
        <taxon>Pseudomonadota</taxon>
        <taxon>Alphaproteobacteria</taxon>
        <taxon>Sphingomonadales</taxon>
        <taxon>Sphingomonadaceae</taxon>
        <taxon>Sphingobium</taxon>
    </lineage>
</organism>
<dbReference type="InterPro" id="IPR051311">
    <property type="entry name" value="DedA_domain"/>
</dbReference>
<keyword evidence="5 6" id="KW-0472">Membrane</keyword>
<feature type="domain" description="VTT" evidence="7">
    <location>
        <begin position="30"/>
        <end position="160"/>
    </location>
</feature>
<dbReference type="PANTHER" id="PTHR42709:SF6">
    <property type="entry name" value="UNDECAPRENYL PHOSPHATE TRANSPORTER A"/>
    <property type="match status" value="1"/>
</dbReference>
<keyword evidence="4 6" id="KW-1133">Transmembrane helix</keyword>
<sequence length="202" mass="21731">MANWIQQLMDGLGYVGIALLMLAETVFPPIPSEVIMPLAGMQAGRGSLSLAGVIAAGTAGAMAGNVFWYAVARRVGVDRLHGFIDRHGRWLTLDWSDVDRGRHLFSRGGSLFVCFGRMVPTVRSIVSVPAGLLAMPFPRFFAWSLAGTLGWTALLAGAGASLGARHDAVSRVIGPFSLAIIVAIAVWYAWRVATWRKTHRGE</sequence>
<feature type="transmembrane region" description="Helical" evidence="6">
    <location>
        <begin position="12"/>
        <end position="30"/>
    </location>
</feature>
<dbReference type="EMBL" id="JAPTHD010000012">
    <property type="protein sequence ID" value="MDV5825535.1"/>
    <property type="molecule type" value="Genomic_DNA"/>
</dbReference>
<comment type="caution">
    <text evidence="8">The sequence shown here is derived from an EMBL/GenBank/DDBJ whole genome shotgun (WGS) entry which is preliminary data.</text>
</comment>
<proteinExistence type="predicted"/>
<evidence type="ECO:0000256" key="1">
    <source>
        <dbReference type="ARBA" id="ARBA00004651"/>
    </source>
</evidence>
<evidence type="ECO:0000313" key="9">
    <source>
        <dbReference type="Proteomes" id="UP001185984"/>
    </source>
</evidence>
<evidence type="ECO:0000256" key="4">
    <source>
        <dbReference type="ARBA" id="ARBA00022989"/>
    </source>
</evidence>
<evidence type="ECO:0000256" key="6">
    <source>
        <dbReference type="SAM" id="Phobius"/>
    </source>
</evidence>
<evidence type="ECO:0000259" key="7">
    <source>
        <dbReference type="Pfam" id="PF09335"/>
    </source>
</evidence>
<keyword evidence="3 6" id="KW-0812">Transmembrane</keyword>
<dbReference type="InterPro" id="IPR032816">
    <property type="entry name" value="VTT_dom"/>
</dbReference>
<comment type="subcellular location">
    <subcellularLocation>
        <location evidence="1">Cell membrane</location>
        <topology evidence="1">Multi-pass membrane protein</topology>
    </subcellularLocation>
</comment>
<dbReference type="RefSeq" id="WP_066721910.1">
    <property type="nucleotide sequence ID" value="NZ_JAPTHD010000012.1"/>
</dbReference>
<keyword evidence="2" id="KW-1003">Cell membrane</keyword>
<protein>
    <submittedName>
        <fullName evidence="8">DedA family protein</fullName>
    </submittedName>
</protein>
<feature type="transmembrane region" description="Helical" evidence="6">
    <location>
        <begin position="172"/>
        <end position="190"/>
    </location>
</feature>
<dbReference type="Pfam" id="PF09335">
    <property type="entry name" value="VTT_dom"/>
    <property type="match status" value="1"/>
</dbReference>
<evidence type="ECO:0000256" key="3">
    <source>
        <dbReference type="ARBA" id="ARBA00022692"/>
    </source>
</evidence>
<dbReference type="PANTHER" id="PTHR42709">
    <property type="entry name" value="ALKALINE PHOSPHATASE LIKE PROTEIN"/>
    <property type="match status" value="1"/>
</dbReference>
<name>A0ABU4A1C0_9SPHN</name>
<feature type="transmembrane region" description="Helical" evidence="6">
    <location>
        <begin position="140"/>
        <end position="160"/>
    </location>
</feature>
<evidence type="ECO:0000313" key="8">
    <source>
        <dbReference type="EMBL" id="MDV5825535.1"/>
    </source>
</evidence>
<evidence type="ECO:0000256" key="2">
    <source>
        <dbReference type="ARBA" id="ARBA00022475"/>
    </source>
</evidence>
<evidence type="ECO:0000256" key="5">
    <source>
        <dbReference type="ARBA" id="ARBA00023136"/>
    </source>
</evidence>
<reference evidence="9" key="1">
    <citation type="journal article" date="2022" name="J Environ Chem Eng">
        <title>Biodegradation of petroleum oil using a constructed nonpathogenic and heavy metal-tolerant bacterial consortium isolated from marine sponges.</title>
        <authorList>
            <person name="Dechsakulwatana C."/>
            <person name="Rungsihiranrut A."/>
            <person name="Muangchinda C."/>
            <person name="Ningthoujam R."/>
            <person name="Klankeo P."/>
            <person name="Pinyakong O."/>
        </authorList>
    </citation>
    <scope>NUCLEOTIDE SEQUENCE [LARGE SCALE GENOMIC DNA]</scope>
    <source>
        <strain evidence="9">MO2-4</strain>
    </source>
</reference>